<feature type="transmembrane region" description="Helical" evidence="1">
    <location>
        <begin position="179"/>
        <end position="199"/>
    </location>
</feature>
<feature type="transmembrane region" description="Helical" evidence="1">
    <location>
        <begin position="81"/>
        <end position="102"/>
    </location>
</feature>
<dbReference type="PANTHER" id="PTHR23028:SF53">
    <property type="entry name" value="ACYL_TRANSF_3 DOMAIN-CONTAINING PROTEIN"/>
    <property type="match status" value="1"/>
</dbReference>
<feature type="transmembrane region" description="Helical" evidence="1">
    <location>
        <begin position="264"/>
        <end position="283"/>
    </location>
</feature>
<gene>
    <name evidence="4" type="ORF">E9677_12480</name>
</gene>
<dbReference type="RefSeq" id="WP_136558430.1">
    <property type="nucleotide sequence ID" value="NZ_STGT01000003.1"/>
</dbReference>
<keyword evidence="4" id="KW-0808">Transferase</keyword>
<feature type="transmembrane region" description="Helical" evidence="1">
    <location>
        <begin position="211"/>
        <end position="230"/>
    </location>
</feature>
<accession>A0ABY2QT02</accession>
<keyword evidence="4" id="KW-0012">Acyltransferase</keyword>
<dbReference type="PANTHER" id="PTHR23028">
    <property type="entry name" value="ACETYLTRANSFERASE"/>
    <property type="match status" value="1"/>
</dbReference>
<dbReference type="GO" id="GO:0016746">
    <property type="term" value="F:acyltransferase activity"/>
    <property type="evidence" value="ECO:0007669"/>
    <property type="project" value="UniProtKB-KW"/>
</dbReference>
<dbReference type="Pfam" id="PF19040">
    <property type="entry name" value="SGNH"/>
    <property type="match status" value="1"/>
</dbReference>
<feature type="transmembrane region" description="Helical" evidence="1">
    <location>
        <begin position="153"/>
        <end position="172"/>
    </location>
</feature>
<dbReference type="Pfam" id="PF01757">
    <property type="entry name" value="Acyl_transf_3"/>
    <property type="match status" value="1"/>
</dbReference>
<feature type="transmembrane region" description="Helical" evidence="1">
    <location>
        <begin position="333"/>
        <end position="350"/>
    </location>
</feature>
<reference evidence="4 5" key="1">
    <citation type="submission" date="2019-04" db="EMBL/GenBank/DDBJ databases">
        <title>Genome sequence of strain 7209-2.</title>
        <authorList>
            <person name="Gao J."/>
            <person name="Sun J."/>
        </authorList>
    </citation>
    <scope>NUCLEOTIDE SEQUENCE [LARGE SCALE GENOMIC DNA]</scope>
    <source>
        <strain evidence="4 5">7209-2</strain>
    </source>
</reference>
<keyword evidence="5" id="KW-1185">Reference proteome</keyword>
<feature type="transmembrane region" description="Helical" evidence="1">
    <location>
        <begin position="371"/>
        <end position="396"/>
    </location>
</feature>
<dbReference type="InterPro" id="IPR043968">
    <property type="entry name" value="SGNH"/>
</dbReference>
<feature type="domain" description="SGNH" evidence="3">
    <location>
        <begin position="416"/>
        <end position="651"/>
    </location>
</feature>
<feature type="transmembrane region" description="Helical" evidence="1">
    <location>
        <begin position="12"/>
        <end position="33"/>
    </location>
</feature>
<feature type="domain" description="Acyltransferase 3" evidence="2">
    <location>
        <begin position="16"/>
        <end position="346"/>
    </location>
</feature>
<feature type="transmembrane region" description="Helical" evidence="1">
    <location>
        <begin position="237"/>
        <end position="258"/>
    </location>
</feature>
<keyword evidence="1" id="KW-1133">Transmembrane helix</keyword>
<dbReference type="EMBL" id="STGT01000003">
    <property type="protein sequence ID" value="THV13722.1"/>
    <property type="molecule type" value="Genomic_DNA"/>
</dbReference>
<feature type="transmembrane region" description="Helical" evidence="1">
    <location>
        <begin position="39"/>
        <end position="60"/>
    </location>
</feature>
<keyword evidence="1" id="KW-0812">Transmembrane</keyword>
<dbReference type="Proteomes" id="UP000309667">
    <property type="component" value="Unassembled WGS sequence"/>
</dbReference>
<sequence length="676" mass="75252">MQVKSAPRRGDFFPIVDALRAVAVTAVVGYHAGLPFLPGGYVGVDIFFVISGFLIISHILDEQRRGVFRFSTFYARRALRILPPYFLVICTCMLVAPFVLVLPSEFEEFGKEVMWSAGMAANYLFLSQQGYFDADANTKVLLHLWSLAVEEQFYLFIPLLIAGLWAAGRCLAPITAIRFGWLVVLATFSLSLFWCIRLTDSEVNHAFYQMPLRAWELIAGGCLGFAIPIVSRLPRAALQILFLVGLGLIIYAIGWFSHETPFPSFWAVIPVVGACLLILSGIANPSWLPVRVMTIRPVLWIGLVSYSWYLWHWPLLSFTRIYNFGQAELTRDLLTAGLSLMLAVATYHFVEVPILRLRKQKKLPTDWRPTIVGAGFSLAAAAAGIFLSSFAAPVAIKTEAQADQPASPCAIREGGLADCRRGLPLKGLVIGDSHAAASYPVLRQLAHGFGHEALLSGTGSCPPIFDVEIRSNPTRNIECTATKKAVREALSRKLFSPEYALVAARWRIYADGKSRRLTPSSAAREGLSSRDLFVQQARKTLQELTSRGISRIIVLAPVPTMPKDSTACVLRSWHNSVPFKENCSANQNDEDRKRQLVLNWLKDAVSGFPQVRIIDPFPQFCTGERCDPVIEGQLVYTDDDHINNDGMRLIMKSHWDDFQWLVHGQPQSLPKNASLR</sequence>
<evidence type="ECO:0000313" key="4">
    <source>
        <dbReference type="EMBL" id="THV13722.1"/>
    </source>
</evidence>
<evidence type="ECO:0000313" key="5">
    <source>
        <dbReference type="Proteomes" id="UP000309667"/>
    </source>
</evidence>
<feature type="transmembrane region" description="Helical" evidence="1">
    <location>
        <begin position="295"/>
        <end position="313"/>
    </location>
</feature>
<dbReference type="InterPro" id="IPR002656">
    <property type="entry name" value="Acyl_transf_3_dom"/>
</dbReference>
<keyword evidence="1" id="KW-0472">Membrane</keyword>
<evidence type="ECO:0000256" key="1">
    <source>
        <dbReference type="SAM" id="Phobius"/>
    </source>
</evidence>
<comment type="caution">
    <text evidence="4">The sequence shown here is derived from an EMBL/GenBank/DDBJ whole genome shotgun (WGS) entry which is preliminary data.</text>
</comment>
<evidence type="ECO:0000259" key="2">
    <source>
        <dbReference type="Pfam" id="PF01757"/>
    </source>
</evidence>
<name>A0ABY2QT02_9HYPH</name>
<dbReference type="InterPro" id="IPR050879">
    <property type="entry name" value="Acyltransferase_3"/>
</dbReference>
<organism evidence="4 5">
    <name type="scientific">Rhizobium rhizophilum</name>
    <dbReference type="NCBI Taxonomy" id="1850373"/>
    <lineage>
        <taxon>Bacteria</taxon>
        <taxon>Pseudomonadati</taxon>
        <taxon>Pseudomonadota</taxon>
        <taxon>Alphaproteobacteria</taxon>
        <taxon>Hyphomicrobiales</taxon>
        <taxon>Rhizobiaceae</taxon>
        <taxon>Rhizobium/Agrobacterium group</taxon>
        <taxon>Rhizobium</taxon>
    </lineage>
</organism>
<evidence type="ECO:0000259" key="3">
    <source>
        <dbReference type="Pfam" id="PF19040"/>
    </source>
</evidence>
<proteinExistence type="predicted"/>
<protein>
    <submittedName>
        <fullName evidence="4">Acyltransferase</fullName>
    </submittedName>
</protein>